<dbReference type="EMBL" id="LXQA010277526">
    <property type="protein sequence ID" value="MCI40240.1"/>
    <property type="molecule type" value="Genomic_DNA"/>
</dbReference>
<dbReference type="Proteomes" id="UP000265520">
    <property type="component" value="Unassembled WGS sequence"/>
</dbReference>
<keyword evidence="2" id="KW-1185">Reference proteome</keyword>
<organism evidence="1 2">
    <name type="scientific">Trifolium medium</name>
    <dbReference type="NCBI Taxonomy" id="97028"/>
    <lineage>
        <taxon>Eukaryota</taxon>
        <taxon>Viridiplantae</taxon>
        <taxon>Streptophyta</taxon>
        <taxon>Embryophyta</taxon>
        <taxon>Tracheophyta</taxon>
        <taxon>Spermatophyta</taxon>
        <taxon>Magnoliopsida</taxon>
        <taxon>eudicotyledons</taxon>
        <taxon>Gunneridae</taxon>
        <taxon>Pentapetalae</taxon>
        <taxon>rosids</taxon>
        <taxon>fabids</taxon>
        <taxon>Fabales</taxon>
        <taxon>Fabaceae</taxon>
        <taxon>Papilionoideae</taxon>
        <taxon>50 kb inversion clade</taxon>
        <taxon>NPAAA clade</taxon>
        <taxon>Hologalegina</taxon>
        <taxon>IRL clade</taxon>
        <taxon>Trifolieae</taxon>
        <taxon>Trifolium</taxon>
    </lineage>
</organism>
<accession>A0A392RWR8</accession>
<dbReference type="AlphaFoldDB" id="A0A392RWR8"/>
<sequence>MREKGIELEFQPDAKASFLRLLPLRSISRCWGQLTSM</sequence>
<comment type="caution">
    <text evidence="1">The sequence shown here is derived from an EMBL/GenBank/DDBJ whole genome shotgun (WGS) entry which is preliminary data.</text>
</comment>
<protein>
    <submittedName>
        <fullName evidence="1">Phosphatidylserine decarboxylase proenzyme</fullName>
    </submittedName>
</protein>
<feature type="non-terminal residue" evidence="1">
    <location>
        <position position="37"/>
    </location>
</feature>
<reference evidence="1 2" key="1">
    <citation type="journal article" date="2018" name="Front. Plant Sci.">
        <title>Red Clover (Trifolium pratense) and Zigzag Clover (T. medium) - A Picture of Genomic Similarities and Differences.</title>
        <authorList>
            <person name="Dluhosova J."/>
            <person name="Istvanek J."/>
            <person name="Nedelnik J."/>
            <person name="Repkova J."/>
        </authorList>
    </citation>
    <scope>NUCLEOTIDE SEQUENCE [LARGE SCALE GENOMIC DNA]</scope>
    <source>
        <strain evidence="2">cv. 10/8</strain>
        <tissue evidence="1">Leaf</tissue>
    </source>
</reference>
<evidence type="ECO:0000313" key="1">
    <source>
        <dbReference type="EMBL" id="MCI40240.1"/>
    </source>
</evidence>
<evidence type="ECO:0000313" key="2">
    <source>
        <dbReference type="Proteomes" id="UP000265520"/>
    </source>
</evidence>
<name>A0A392RWR8_9FABA</name>
<proteinExistence type="predicted"/>